<dbReference type="FunFam" id="1.10.287.950:FF:000001">
    <property type="entry name" value="Methyl-accepting chemotaxis sensory transducer"/>
    <property type="match status" value="1"/>
</dbReference>
<sequence>MNVFMGPALSLMQRLNLSGKFLLIGLLLAMPALAAVLDGLVLPPAAQAVLDAAAWTAMALGAWLFLALYLSMSAAARTLLATVDSLAEGDLLARTEVRGRDELARVAIRLNDMARENARLIDEVRGAAEEVAGAAAELSSAAAQVLAGAGEQLTLSDLSASAVEQIRSSTVSIAAGADETESLADQSEALASDGASVVGAAGEEMSGIRDSVAALAVLVGTLGQRSDEIGGIVGVIREIADQTNLLALNAAIEAARAGEQGRGFAVVAGEVRRLAERTGQATGEIGGVIKAIQSEIDTAVARMDQSREQAERGVQFAGRAADALLAIRNSARLTQDRVHAMAEAIREQREASGHAAGSMDRMAGQARNNNAASSEAASVAQHLAGLASGLRGTVLRFRT</sequence>
<dbReference type="OrthoDB" id="9054408at2"/>
<evidence type="ECO:0000256" key="7">
    <source>
        <dbReference type="SAM" id="Phobius"/>
    </source>
</evidence>
<feature type="domain" description="Methyl-accepting transducer" evidence="8">
    <location>
        <begin position="127"/>
        <end position="363"/>
    </location>
</feature>
<dbReference type="SUPFAM" id="SSF58104">
    <property type="entry name" value="Methyl-accepting chemotaxis protein (MCP) signaling domain"/>
    <property type="match status" value="1"/>
</dbReference>
<evidence type="ECO:0000256" key="4">
    <source>
        <dbReference type="PROSITE-ProRule" id="PRU00284"/>
    </source>
</evidence>
<dbReference type="AlphaFoldDB" id="A0A5C0B808"/>
<dbReference type="Gene3D" id="1.10.287.950">
    <property type="entry name" value="Methyl-accepting chemotaxis protein"/>
    <property type="match status" value="1"/>
</dbReference>
<dbReference type="SMART" id="SM00283">
    <property type="entry name" value="MA"/>
    <property type="match status" value="1"/>
</dbReference>
<evidence type="ECO:0000259" key="9">
    <source>
        <dbReference type="PROSITE" id="PS50885"/>
    </source>
</evidence>
<dbReference type="GO" id="GO:0007165">
    <property type="term" value="P:signal transduction"/>
    <property type="evidence" value="ECO:0007669"/>
    <property type="project" value="UniProtKB-KW"/>
</dbReference>
<dbReference type="KEGG" id="pacr:FXN63_26085"/>
<evidence type="ECO:0000256" key="2">
    <source>
        <dbReference type="ARBA" id="ARBA00023224"/>
    </source>
</evidence>
<feature type="domain" description="HAMP" evidence="9">
    <location>
        <begin position="70"/>
        <end position="122"/>
    </location>
</feature>
<evidence type="ECO:0000256" key="3">
    <source>
        <dbReference type="ARBA" id="ARBA00029447"/>
    </source>
</evidence>
<dbReference type="PROSITE" id="PS50111">
    <property type="entry name" value="CHEMOTAXIS_TRANSDUC_2"/>
    <property type="match status" value="1"/>
</dbReference>
<feature type="region of interest" description="Disordered" evidence="6">
    <location>
        <begin position="350"/>
        <end position="370"/>
    </location>
</feature>
<evidence type="ECO:0000313" key="10">
    <source>
        <dbReference type="EMBL" id="QEI08937.1"/>
    </source>
</evidence>
<dbReference type="PROSITE" id="PS50885">
    <property type="entry name" value="HAMP"/>
    <property type="match status" value="1"/>
</dbReference>
<comment type="similarity">
    <text evidence="3">Belongs to the methyl-accepting chemotaxis (MCP) protein family.</text>
</comment>
<dbReference type="RefSeq" id="WP_148818562.1">
    <property type="nucleotide sequence ID" value="NZ_CP043046.1"/>
</dbReference>
<dbReference type="CDD" id="cd11386">
    <property type="entry name" value="MCP_signal"/>
    <property type="match status" value="1"/>
</dbReference>
<dbReference type="CDD" id="cd06225">
    <property type="entry name" value="HAMP"/>
    <property type="match status" value="1"/>
</dbReference>
<keyword evidence="7" id="KW-0812">Transmembrane</keyword>
<evidence type="ECO:0000256" key="1">
    <source>
        <dbReference type="ARBA" id="ARBA00004370"/>
    </source>
</evidence>
<keyword evidence="5" id="KW-0175">Coiled coil</keyword>
<dbReference type="GO" id="GO:0016020">
    <property type="term" value="C:membrane"/>
    <property type="evidence" value="ECO:0007669"/>
    <property type="project" value="UniProtKB-SubCell"/>
</dbReference>
<evidence type="ECO:0000259" key="8">
    <source>
        <dbReference type="PROSITE" id="PS50111"/>
    </source>
</evidence>
<dbReference type="EMBL" id="CP043046">
    <property type="protein sequence ID" value="QEI08937.1"/>
    <property type="molecule type" value="Genomic_DNA"/>
</dbReference>
<evidence type="ECO:0000313" key="11">
    <source>
        <dbReference type="Proteomes" id="UP000325161"/>
    </source>
</evidence>
<gene>
    <name evidence="10" type="ORF">FXN63_26085</name>
</gene>
<comment type="subcellular location">
    <subcellularLocation>
        <location evidence="1">Membrane</location>
    </subcellularLocation>
</comment>
<feature type="transmembrane region" description="Helical" evidence="7">
    <location>
        <begin position="50"/>
        <end position="70"/>
    </location>
</feature>
<dbReference type="PANTHER" id="PTHR32089:SF112">
    <property type="entry name" value="LYSOZYME-LIKE PROTEIN-RELATED"/>
    <property type="match status" value="1"/>
</dbReference>
<dbReference type="Proteomes" id="UP000325161">
    <property type="component" value="Chromosome"/>
</dbReference>
<dbReference type="GO" id="GO:0006935">
    <property type="term" value="P:chemotaxis"/>
    <property type="evidence" value="ECO:0007669"/>
    <property type="project" value="UniProtKB-ARBA"/>
</dbReference>
<evidence type="ECO:0000256" key="6">
    <source>
        <dbReference type="SAM" id="MobiDB-lite"/>
    </source>
</evidence>
<keyword evidence="2 4" id="KW-0807">Transducer</keyword>
<accession>A0A5C0B808</accession>
<organism evidence="10 11">
    <name type="scientific">Pigmentiphaga aceris</name>
    <dbReference type="NCBI Taxonomy" id="1940612"/>
    <lineage>
        <taxon>Bacteria</taxon>
        <taxon>Pseudomonadati</taxon>
        <taxon>Pseudomonadota</taxon>
        <taxon>Betaproteobacteria</taxon>
        <taxon>Burkholderiales</taxon>
        <taxon>Alcaligenaceae</taxon>
        <taxon>Pigmentiphaga</taxon>
    </lineage>
</organism>
<reference evidence="10 11" key="1">
    <citation type="submission" date="2019-08" db="EMBL/GenBank/DDBJ databases">
        <title>Amphibian skin-associated Pigmentiphaga: genome sequence and occurrence across geography and hosts.</title>
        <authorList>
            <person name="Bletz M.C."/>
            <person name="Bunk B."/>
            <person name="Sproeer C."/>
            <person name="Biwer P."/>
            <person name="Reiter S."/>
            <person name="Rabemananjara F.C.E."/>
            <person name="Schulz S."/>
            <person name="Overmann J."/>
            <person name="Vences M."/>
        </authorList>
    </citation>
    <scope>NUCLEOTIDE SEQUENCE [LARGE SCALE GENOMIC DNA]</scope>
    <source>
        <strain evidence="10 11">Mada1488</strain>
    </source>
</reference>
<keyword evidence="11" id="KW-1185">Reference proteome</keyword>
<protein>
    <submittedName>
        <fullName evidence="10">Methyl-accepting chemotaxis protein</fullName>
    </submittedName>
</protein>
<keyword evidence="7" id="KW-0472">Membrane</keyword>
<name>A0A5C0B808_9BURK</name>
<evidence type="ECO:0000256" key="5">
    <source>
        <dbReference type="SAM" id="Coils"/>
    </source>
</evidence>
<dbReference type="InterPro" id="IPR003660">
    <property type="entry name" value="HAMP_dom"/>
</dbReference>
<dbReference type="PANTHER" id="PTHR32089">
    <property type="entry name" value="METHYL-ACCEPTING CHEMOTAXIS PROTEIN MCPB"/>
    <property type="match status" value="1"/>
</dbReference>
<feature type="coiled-coil region" evidence="5">
    <location>
        <begin position="103"/>
        <end position="130"/>
    </location>
</feature>
<proteinExistence type="inferred from homology"/>
<keyword evidence="7" id="KW-1133">Transmembrane helix</keyword>
<dbReference type="Pfam" id="PF00015">
    <property type="entry name" value="MCPsignal"/>
    <property type="match status" value="1"/>
</dbReference>
<dbReference type="InterPro" id="IPR004089">
    <property type="entry name" value="MCPsignal_dom"/>
</dbReference>